<dbReference type="EMBL" id="LLXL01004133">
    <property type="protein sequence ID" value="PKK57745.1"/>
    <property type="molecule type" value="Genomic_DNA"/>
</dbReference>
<evidence type="ECO:0000313" key="3">
    <source>
        <dbReference type="Proteomes" id="UP000233469"/>
    </source>
</evidence>
<feature type="transmembrane region" description="Helical" evidence="1">
    <location>
        <begin position="52"/>
        <end position="71"/>
    </location>
</feature>
<gene>
    <name evidence="2" type="ORF">RhiirC2_858100</name>
</gene>
<proteinExistence type="predicted"/>
<name>A0A2N1M7Y4_9GLOM</name>
<feature type="transmembrane region" description="Helical" evidence="1">
    <location>
        <begin position="20"/>
        <end position="40"/>
    </location>
</feature>
<accession>A0A2N1M7Y4</accession>
<reference evidence="2 3" key="2">
    <citation type="submission" date="2017-10" db="EMBL/GenBank/DDBJ databases">
        <title>Extensive intraspecific genome diversity in a model arbuscular mycorrhizal fungus.</title>
        <authorList>
            <person name="Chen E.C.H."/>
            <person name="Morin E."/>
            <person name="Baudet D."/>
            <person name="Noel J."/>
            <person name="Ndikumana S."/>
            <person name="Charron P."/>
            <person name="St-Onge C."/>
            <person name="Giorgi J."/>
            <person name="Grigoriev I.V."/>
            <person name="Roux C."/>
            <person name="Martin F.M."/>
            <person name="Corradi N."/>
        </authorList>
    </citation>
    <scope>NUCLEOTIDE SEQUENCE [LARGE SCALE GENOMIC DNA]</scope>
    <source>
        <strain evidence="2 3">C2</strain>
    </source>
</reference>
<reference evidence="2 3" key="1">
    <citation type="submission" date="2016-04" db="EMBL/GenBank/DDBJ databases">
        <title>Genome analyses suggest a sexual origin of heterokaryosis in a supposedly ancient asexual fungus.</title>
        <authorList>
            <person name="Ropars J."/>
            <person name="Sedzielewska K."/>
            <person name="Noel J."/>
            <person name="Charron P."/>
            <person name="Farinelli L."/>
            <person name="Marton T."/>
            <person name="Kruger M."/>
            <person name="Pelin A."/>
            <person name="Brachmann A."/>
            <person name="Corradi N."/>
        </authorList>
    </citation>
    <scope>NUCLEOTIDE SEQUENCE [LARGE SCALE GENOMIC DNA]</scope>
    <source>
        <strain evidence="2 3">C2</strain>
    </source>
</reference>
<sequence>MYEIISRKSLINVKNINNWLAQFLAINFFSIRVFILFFFLLRTAFSNFSVDAAVSFVVPILYVSCITKVLVESHY</sequence>
<protein>
    <submittedName>
        <fullName evidence="2">Uncharacterized protein</fullName>
    </submittedName>
</protein>
<evidence type="ECO:0000313" key="2">
    <source>
        <dbReference type="EMBL" id="PKK57745.1"/>
    </source>
</evidence>
<evidence type="ECO:0000256" key="1">
    <source>
        <dbReference type="SAM" id="Phobius"/>
    </source>
</evidence>
<dbReference type="AlphaFoldDB" id="A0A2N1M7Y4"/>
<keyword evidence="1" id="KW-1133">Transmembrane helix</keyword>
<keyword evidence="1" id="KW-0472">Membrane</keyword>
<organism evidence="2 3">
    <name type="scientific">Rhizophagus irregularis</name>
    <dbReference type="NCBI Taxonomy" id="588596"/>
    <lineage>
        <taxon>Eukaryota</taxon>
        <taxon>Fungi</taxon>
        <taxon>Fungi incertae sedis</taxon>
        <taxon>Mucoromycota</taxon>
        <taxon>Glomeromycotina</taxon>
        <taxon>Glomeromycetes</taxon>
        <taxon>Glomerales</taxon>
        <taxon>Glomeraceae</taxon>
        <taxon>Rhizophagus</taxon>
    </lineage>
</organism>
<comment type="caution">
    <text evidence="2">The sequence shown here is derived from an EMBL/GenBank/DDBJ whole genome shotgun (WGS) entry which is preliminary data.</text>
</comment>
<dbReference type="Proteomes" id="UP000233469">
    <property type="component" value="Unassembled WGS sequence"/>
</dbReference>
<keyword evidence="1" id="KW-0812">Transmembrane</keyword>